<dbReference type="RefSeq" id="WP_071015751.1">
    <property type="nucleotide sequence ID" value="NZ_CP017754.1"/>
</dbReference>
<organism evidence="3 4">
    <name type="scientific">Cupriavidus malaysiensis</name>
    <dbReference type="NCBI Taxonomy" id="367825"/>
    <lineage>
        <taxon>Bacteria</taxon>
        <taxon>Pseudomonadati</taxon>
        <taxon>Pseudomonadota</taxon>
        <taxon>Betaproteobacteria</taxon>
        <taxon>Burkholderiales</taxon>
        <taxon>Burkholderiaceae</taxon>
        <taxon>Cupriavidus</taxon>
    </lineage>
</organism>
<evidence type="ECO:0000313" key="4">
    <source>
        <dbReference type="Proteomes" id="UP000177515"/>
    </source>
</evidence>
<gene>
    <name evidence="3" type="ORF">BKK80_18930</name>
</gene>
<dbReference type="Proteomes" id="UP000177515">
    <property type="component" value="Chromosome 1"/>
</dbReference>
<protein>
    <recommendedName>
        <fullName evidence="5">LTXXQ motif family protein</fullName>
    </recommendedName>
</protein>
<feature type="signal peptide" evidence="2">
    <location>
        <begin position="1"/>
        <end position="28"/>
    </location>
</feature>
<sequence>MHPTARTLRSAATPALLALALMAGPALAQSSASAPMSTPAAAGKRTPALQHEAAVEQRIKQLHDQMQITAQQAPQWDAFAQAMRDNGKRAGEAYQEHAQKLSTMNADEAMKSYASLAQMHADHMQKLSAAFSPLYATLSDTQKATADRLFRHEHERHHGGDMHHGMRHGMRPGASSPAAAGG</sequence>
<proteinExistence type="predicted"/>
<evidence type="ECO:0000256" key="2">
    <source>
        <dbReference type="SAM" id="SignalP"/>
    </source>
</evidence>
<feature type="compositionally biased region" description="Low complexity" evidence="1">
    <location>
        <begin position="171"/>
        <end position="182"/>
    </location>
</feature>
<reference evidence="3 4" key="1">
    <citation type="submission" date="2016-10" db="EMBL/GenBank/DDBJ databases">
        <title>Complete genome sequences of three Cupriavidus strains isolated from various Malaysian environments.</title>
        <authorList>
            <person name="Abdullah A.A.-A."/>
            <person name="Shafie N.A.H."/>
            <person name="Lau N.S."/>
        </authorList>
    </citation>
    <scope>NUCLEOTIDE SEQUENCE [LARGE SCALE GENOMIC DNA]</scope>
    <source>
        <strain evidence="3 4">USMAA1020</strain>
    </source>
</reference>
<dbReference type="Pfam" id="PF07813">
    <property type="entry name" value="LTXXQ"/>
    <property type="match status" value="1"/>
</dbReference>
<evidence type="ECO:0000256" key="1">
    <source>
        <dbReference type="SAM" id="MobiDB-lite"/>
    </source>
</evidence>
<feature type="region of interest" description="Disordered" evidence="1">
    <location>
        <begin position="156"/>
        <end position="182"/>
    </location>
</feature>
<dbReference type="InterPro" id="IPR012899">
    <property type="entry name" value="LTXXQ"/>
</dbReference>
<keyword evidence="4" id="KW-1185">Reference proteome</keyword>
<evidence type="ECO:0008006" key="5">
    <source>
        <dbReference type="Google" id="ProtNLM"/>
    </source>
</evidence>
<accession>A0ABN4TK26</accession>
<keyword evidence="2" id="KW-0732">Signal</keyword>
<dbReference type="EMBL" id="CP017754">
    <property type="protein sequence ID" value="AOZ07672.1"/>
    <property type="molecule type" value="Genomic_DNA"/>
</dbReference>
<evidence type="ECO:0000313" key="3">
    <source>
        <dbReference type="EMBL" id="AOZ07672.1"/>
    </source>
</evidence>
<name>A0ABN4TK26_9BURK</name>
<feature type="chain" id="PRO_5045122205" description="LTXXQ motif family protein" evidence="2">
    <location>
        <begin position="29"/>
        <end position="182"/>
    </location>
</feature>